<dbReference type="EC" id="1.1.1.79" evidence="7"/>
<dbReference type="PANTHER" id="PTHR43333">
    <property type="entry name" value="2-HACID_DH_C DOMAIN-CONTAINING PROTEIN"/>
    <property type="match status" value="1"/>
</dbReference>
<dbReference type="EMBL" id="CABEEP010000001">
    <property type="protein sequence ID" value="VTQ62003.1"/>
    <property type="molecule type" value="Genomic_DNA"/>
</dbReference>
<dbReference type="RefSeq" id="WP_010738163.1">
    <property type="nucleotide sequence ID" value="NZ_BSWT01000011.1"/>
</dbReference>
<keyword evidence="3" id="KW-0520">NAD</keyword>
<dbReference type="GO" id="GO:0051287">
    <property type="term" value="F:NAD binding"/>
    <property type="evidence" value="ECO:0007669"/>
    <property type="project" value="InterPro"/>
</dbReference>
<evidence type="ECO:0000256" key="1">
    <source>
        <dbReference type="ARBA" id="ARBA00005854"/>
    </source>
</evidence>
<organism evidence="7 8">
    <name type="scientific">Enterococcus hirae</name>
    <dbReference type="NCBI Taxonomy" id="1354"/>
    <lineage>
        <taxon>Bacteria</taxon>
        <taxon>Bacillati</taxon>
        <taxon>Bacillota</taxon>
        <taxon>Bacilli</taxon>
        <taxon>Lactobacillales</taxon>
        <taxon>Enterococcaceae</taxon>
        <taxon>Enterococcus</taxon>
    </lineage>
</organism>
<dbReference type="AlphaFoldDB" id="A0A449E4R3"/>
<evidence type="ECO:0000259" key="5">
    <source>
        <dbReference type="Pfam" id="PF00389"/>
    </source>
</evidence>
<proteinExistence type="inferred from homology"/>
<dbReference type="SUPFAM" id="SSF51735">
    <property type="entry name" value="NAD(P)-binding Rossmann-fold domains"/>
    <property type="match status" value="1"/>
</dbReference>
<dbReference type="Pfam" id="PF00389">
    <property type="entry name" value="2-Hacid_dh"/>
    <property type="match status" value="1"/>
</dbReference>
<dbReference type="InterPro" id="IPR036291">
    <property type="entry name" value="NAD(P)-bd_dom_sf"/>
</dbReference>
<name>A0A449E4R3_ENTHR</name>
<feature type="domain" description="D-isomer specific 2-hydroxyacid dehydrogenase catalytic" evidence="5">
    <location>
        <begin position="39"/>
        <end position="304"/>
    </location>
</feature>
<dbReference type="CDD" id="cd12155">
    <property type="entry name" value="PGDH_1"/>
    <property type="match status" value="1"/>
</dbReference>
<evidence type="ECO:0000256" key="4">
    <source>
        <dbReference type="RuleBase" id="RU003719"/>
    </source>
</evidence>
<keyword evidence="2 4" id="KW-0560">Oxidoreductase</keyword>
<dbReference type="InterPro" id="IPR006140">
    <property type="entry name" value="D-isomer_DH_NAD-bd"/>
</dbReference>
<feature type="domain" description="D-isomer specific 2-hydroxyacid dehydrogenase NAD-binding" evidence="6">
    <location>
        <begin position="103"/>
        <end position="277"/>
    </location>
</feature>
<sequence>MAEKIIYLDRGFRQEFIDKMTELAPNYVIKTELEPTDLMNVEISLGWNRQYERELLASPGLKWVHSISAGVDTLPLTAFSEKGILLSNGSGIHSESIAEHIMGVILGYSRGLFQAQKAQAKKEWLGTHVHYQPLEKQKLLIIGTGQIGKMVADKADSFSMVSYGINTTGHPVEGFSQTYSLNEVEKVVADMDIIVNILPLTEQTKGFFNYELFKKFASHALFINVGRGASLKTADLVQALNEEQLAFAALDVFEEEPLPEKSPLWEMDQVLITPHIAGLTSDFQNKLMTIFLANLKSYVTNQELKINEVALQKGY</sequence>
<accession>A0A449E4R3</accession>
<gene>
    <name evidence="7" type="primary">ghrB</name>
    <name evidence="7" type="ORF">NCTC12204_00913</name>
</gene>
<dbReference type="Pfam" id="PF02826">
    <property type="entry name" value="2-Hacid_dh_C"/>
    <property type="match status" value="1"/>
</dbReference>
<protein>
    <submittedName>
        <fullName evidence="7">D-isomer specific 2-hydroxyacid dehydrogenase family protein</fullName>
        <ecNumber evidence="7">1.1.1.79</ecNumber>
    </submittedName>
</protein>
<dbReference type="GO" id="GO:0030267">
    <property type="term" value="F:glyoxylate reductase (NADPH) activity"/>
    <property type="evidence" value="ECO:0007669"/>
    <property type="project" value="UniProtKB-EC"/>
</dbReference>
<evidence type="ECO:0000313" key="8">
    <source>
        <dbReference type="Proteomes" id="UP000352698"/>
    </source>
</evidence>
<evidence type="ECO:0000313" key="7">
    <source>
        <dbReference type="EMBL" id="VTQ62003.1"/>
    </source>
</evidence>
<comment type="similarity">
    <text evidence="1 4">Belongs to the D-isomer specific 2-hydroxyacid dehydrogenase family.</text>
</comment>
<comment type="caution">
    <text evidence="7">The sequence shown here is derived from an EMBL/GenBank/DDBJ whole genome shotgun (WGS) entry which is preliminary data.</text>
</comment>
<evidence type="ECO:0000259" key="6">
    <source>
        <dbReference type="Pfam" id="PF02826"/>
    </source>
</evidence>
<evidence type="ECO:0000256" key="2">
    <source>
        <dbReference type="ARBA" id="ARBA00023002"/>
    </source>
</evidence>
<dbReference type="Proteomes" id="UP000352698">
    <property type="component" value="Unassembled WGS sequence"/>
</dbReference>
<dbReference type="SUPFAM" id="SSF52283">
    <property type="entry name" value="Formate/glycerate dehydrogenase catalytic domain-like"/>
    <property type="match status" value="1"/>
</dbReference>
<reference evidence="7 8" key="1">
    <citation type="submission" date="2019-05" db="EMBL/GenBank/DDBJ databases">
        <authorList>
            <consortium name="Pathogen Informatics"/>
        </authorList>
    </citation>
    <scope>NUCLEOTIDE SEQUENCE [LARGE SCALE GENOMIC DNA]</scope>
    <source>
        <strain evidence="7 8">NCTC12204</strain>
    </source>
</reference>
<dbReference type="PANTHER" id="PTHR43333:SF1">
    <property type="entry name" value="D-ISOMER SPECIFIC 2-HYDROXYACID DEHYDROGENASE NAD-BINDING DOMAIN-CONTAINING PROTEIN"/>
    <property type="match status" value="1"/>
</dbReference>
<evidence type="ECO:0000256" key="3">
    <source>
        <dbReference type="ARBA" id="ARBA00023027"/>
    </source>
</evidence>
<dbReference type="Gene3D" id="3.40.50.720">
    <property type="entry name" value="NAD(P)-binding Rossmann-like Domain"/>
    <property type="match status" value="2"/>
</dbReference>
<dbReference type="InterPro" id="IPR006139">
    <property type="entry name" value="D-isomer_2_OHA_DH_cat_dom"/>
</dbReference>